<dbReference type="GO" id="GO:0051536">
    <property type="term" value="F:iron-sulfur cluster binding"/>
    <property type="evidence" value="ECO:0007669"/>
    <property type="project" value="InterPro"/>
</dbReference>
<evidence type="ECO:0000313" key="4">
    <source>
        <dbReference type="EMBL" id="CAL0329809.1"/>
    </source>
</evidence>
<dbReference type="Pfam" id="PF01058">
    <property type="entry name" value="Oxidored_q6"/>
    <property type="match status" value="1"/>
</dbReference>
<keyword evidence="5" id="KW-1185">Reference proteome</keyword>
<dbReference type="Gene3D" id="3.60.21.10">
    <property type="match status" value="2"/>
</dbReference>
<dbReference type="SUPFAM" id="SSF56300">
    <property type="entry name" value="Metallo-dependent phosphatases"/>
    <property type="match status" value="2"/>
</dbReference>
<comment type="caution">
    <text evidence="4">The sequence shown here is derived from an EMBL/GenBank/DDBJ whole genome shotgun (WGS) entry which is preliminary data.</text>
</comment>
<protein>
    <recommendedName>
        <fullName evidence="3">NADH:ubiquinone oxidoreductase-like 20kDa subunit domain-containing protein</fullName>
    </recommendedName>
</protein>
<dbReference type="Gene3D" id="3.40.50.12280">
    <property type="match status" value="1"/>
</dbReference>
<organism evidence="4 5">
    <name type="scientific">Lupinus luteus</name>
    <name type="common">European yellow lupine</name>
    <dbReference type="NCBI Taxonomy" id="3873"/>
    <lineage>
        <taxon>Eukaryota</taxon>
        <taxon>Viridiplantae</taxon>
        <taxon>Streptophyta</taxon>
        <taxon>Embryophyta</taxon>
        <taxon>Tracheophyta</taxon>
        <taxon>Spermatophyta</taxon>
        <taxon>Magnoliopsida</taxon>
        <taxon>eudicotyledons</taxon>
        <taxon>Gunneridae</taxon>
        <taxon>Pentapetalae</taxon>
        <taxon>rosids</taxon>
        <taxon>fabids</taxon>
        <taxon>Fabales</taxon>
        <taxon>Fabaceae</taxon>
        <taxon>Papilionoideae</taxon>
        <taxon>50 kb inversion clade</taxon>
        <taxon>genistoids sensu lato</taxon>
        <taxon>core genistoids</taxon>
        <taxon>Genisteae</taxon>
        <taxon>Lupinus</taxon>
    </lineage>
</organism>
<dbReference type="AlphaFoldDB" id="A0AAV1Y731"/>
<accession>A0AAV1Y731</accession>
<evidence type="ECO:0000256" key="2">
    <source>
        <dbReference type="ARBA" id="ARBA00022801"/>
    </source>
</evidence>
<dbReference type="PANTHER" id="PTHR10161">
    <property type="entry name" value="TARTRATE-RESISTANT ACID PHOSPHATASE TYPE 5"/>
    <property type="match status" value="1"/>
</dbReference>
<evidence type="ECO:0000259" key="3">
    <source>
        <dbReference type="Pfam" id="PF01058"/>
    </source>
</evidence>
<name>A0AAV1Y731_LUPLU</name>
<reference evidence="4 5" key="1">
    <citation type="submission" date="2024-03" db="EMBL/GenBank/DDBJ databases">
        <authorList>
            <person name="Martinez-Hernandez J."/>
        </authorList>
    </citation>
    <scope>NUCLEOTIDE SEQUENCE [LARGE SCALE GENOMIC DNA]</scope>
</reference>
<dbReference type="SUPFAM" id="SSF56770">
    <property type="entry name" value="HydA/Nqo6-like"/>
    <property type="match status" value="1"/>
</dbReference>
<evidence type="ECO:0000313" key="5">
    <source>
        <dbReference type="Proteomes" id="UP001497480"/>
    </source>
</evidence>
<dbReference type="InterPro" id="IPR029052">
    <property type="entry name" value="Metallo-depent_PP-like"/>
</dbReference>
<keyword evidence="2" id="KW-0378">Hydrolase</keyword>
<dbReference type="PANTHER" id="PTHR10161:SF36">
    <property type="entry name" value="PURPLE ACID PHOSPHATASE 3"/>
    <property type="match status" value="1"/>
</dbReference>
<dbReference type="Proteomes" id="UP001497480">
    <property type="component" value="Unassembled WGS sequence"/>
</dbReference>
<proteinExistence type="predicted"/>
<dbReference type="GO" id="GO:0016787">
    <property type="term" value="F:hydrolase activity"/>
    <property type="evidence" value="ECO:0007669"/>
    <property type="project" value="UniProtKB-KW"/>
</dbReference>
<dbReference type="InterPro" id="IPR006137">
    <property type="entry name" value="NADH_UbQ_OxRdtase-like_20kDa"/>
</dbReference>
<evidence type="ECO:0000256" key="1">
    <source>
        <dbReference type="ARBA" id="ARBA00022729"/>
    </source>
</evidence>
<dbReference type="InterPro" id="IPR051558">
    <property type="entry name" value="Metallophosphoesterase_PAP"/>
</dbReference>
<sequence>MAQSLSNNDNHNNGEEIEKMKIPFVDIYFTKPRGQTYDWRGVFPRTQYISDLLKDVDLALKQSRAQWKIVVGHHTIKSAGEHGVTRDVEKQLLPILEDKMISKTLFLLYLFKVILMFSSTVRGIDKLIPVDVYLSGCPPKPEAVIDAITKLQKMAQSLSNNDNRNNGEEIEKMKIPFVDIYFTKPRGQTYDWRGVLPRTQYISNLLKDVDLALKQSRSNWKIVVGHHTIKSVGEHGVTRDLEKQLLPILECGHLIQGT</sequence>
<keyword evidence="1" id="KW-0732">Signal</keyword>
<gene>
    <name evidence="4" type="ORF">LLUT_LOCUS30869</name>
</gene>
<dbReference type="EMBL" id="CAXHTB010000022">
    <property type="protein sequence ID" value="CAL0329809.1"/>
    <property type="molecule type" value="Genomic_DNA"/>
</dbReference>
<feature type="domain" description="NADH:ubiquinone oxidoreductase-like 20kDa subunit" evidence="3">
    <location>
        <begin position="119"/>
        <end position="151"/>
    </location>
</feature>